<dbReference type="AlphaFoldDB" id="A0AAW1PFZ9"/>
<keyword evidence="2" id="KW-1185">Reference proteome</keyword>
<accession>A0AAW1PFZ9</accession>
<protein>
    <submittedName>
        <fullName evidence="1">Uncharacterized protein</fullName>
    </submittedName>
</protein>
<comment type="caution">
    <text evidence="1">The sequence shown here is derived from an EMBL/GenBank/DDBJ whole genome shotgun (WGS) entry which is preliminary data.</text>
</comment>
<name>A0AAW1PFZ9_9CHLO</name>
<dbReference type="Proteomes" id="UP001465755">
    <property type="component" value="Unassembled WGS sequence"/>
</dbReference>
<organism evidence="1 2">
    <name type="scientific">Symbiochloris irregularis</name>
    <dbReference type="NCBI Taxonomy" id="706552"/>
    <lineage>
        <taxon>Eukaryota</taxon>
        <taxon>Viridiplantae</taxon>
        <taxon>Chlorophyta</taxon>
        <taxon>core chlorophytes</taxon>
        <taxon>Trebouxiophyceae</taxon>
        <taxon>Trebouxiales</taxon>
        <taxon>Trebouxiaceae</taxon>
        <taxon>Symbiochloris</taxon>
    </lineage>
</organism>
<evidence type="ECO:0000313" key="1">
    <source>
        <dbReference type="EMBL" id="KAK9807403.1"/>
    </source>
</evidence>
<proteinExistence type="predicted"/>
<gene>
    <name evidence="1" type="ORF">WJX73_000790</name>
</gene>
<evidence type="ECO:0000313" key="2">
    <source>
        <dbReference type="Proteomes" id="UP001465755"/>
    </source>
</evidence>
<reference evidence="1 2" key="1">
    <citation type="journal article" date="2024" name="Nat. Commun.">
        <title>Phylogenomics reveals the evolutionary origins of lichenization in chlorophyte algae.</title>
        <authorList>
            <person name="Puginier C."/>
            <person name="Libourel C."/>
            <person name="Otte J."/>
            <person name="Skaloud P."/>
            <person name="Haon M."/>
            <person name="Grisel S."/>
            <person name="Petersen M."/>
            <person name="Berrin J.G."/>
            <person name="Delaux P.M."/>
            <person name="Dal Grande F."/>
            <person name="Keller J."/>
        </authorList>
    </citation>
    <scope>NUCLEOTIDE SEQUENCE [LARGE SCALE GENOMIC DNA]</scope>
    <source>
        <strain evidence="1 2">SAG 2036</strain>
    </source>
</reference>
<sequence length="172" mass="19147">MTAATIKRGLVKVTKEHLTLFQLRPAFETLRDEPQQHFWEQLQVLQWRLILCRHGTGRRGPQPALRPAFAPNELLSATTEAAKLPLVTAALVSQRTCHLSPLQGHARCRRQLFRDPALVAGLWYPAWFAQVFKADDKAAQLDSRFDNSNRGKDLSASALACSSAALEPLLPG</sequence>
<dbReference type="EMBL" id="JALJOQ010000030">
    <property type="protein sequence ID" value="KAK9807403.1"/>
    <property type="molecule type" value="Genomic_DNA"/>
</dbReference>